<dbReference type="PANTHER" id="PTHR12841:SF6">
    <property type="entry name" value="PROTEIN UNC-50 HOMOLOG"/>
    <property type="match status" value="1"/>
</dbReference>
<dbReference type="InterPro" id="IPR007881">
    <property type="entry name" value="UNC-50"/>
</dbReference>
<dbReference type="Pfam" id="PF05216">
    <property type="entry name" value="UNC-50"/>
    <property type="match status" value="1"/>
</dbReference>
<feature type="transmembrane region" description="Helical" evidence="6">
    <location>
        <begin position="126"/>
        <end position="148"/>
    </location>
</feature>
<dbReference type="EMBL" id="BDEQ01000001">
    <property type="protein sequence ID" value="GAT97297.1"/>
    <property type="molecule type" value="Genomic_DNA"/>
</dbReference>
<dbReference type="VEuPathDB" id="AmoebaDB:KM1_091490"/>
<proteinExistence type="inferred from homology"/>
<protein>
    <recommendedName>
        <fullName evidence="9">Yip1 domain-containing protein</fullName>
    </recommendedName>
</protein>
<evidence type="ECO:0000256" key="4">
    <source>
        <dbReference type="ARBA" id="ARBA00022989"/>
    </source>
</evidence>
<evidence type="ECO:0000256" key="1">
    <source>
        <dbReference type="ARBA" id="ARBA00004141"/>
    </source>
</evidence>
<evidence type="ECO:0000256" key="5">
    <source>
        <dbReference type="ARBA" id="ARBA00023136"/>
    </source>
</evidence>
<comment type="subcellular location">
    <subcellularLocation>
        <location evidence="1">Membrane</location>
        <topology evidence="1">Multi-pass membrane protein</topology>
    </subcellularLocation>
</comment>
<dbReference type="VEuPathDB" id="AmoebaDB:EHI5A_035880"/>
<dbReference type="GO" id="GO:0000139">
    <property type="term" value="C:Golgi membrane"/>
    <property type="evidence" value="ECO:0007669"/>
    <property type="project" value="TreeGrafter"/>
</dbReference>
<evidence type="ECO:0000256" key="3">
    <source>
        <dbReference type="ARBA" id="ARBA00022692"/>
    </source>
</evidence>
<dbReference type="AlphaFoldDB" id="A0A5K1U238"/>
<keyword evidence="4 6" id="KW-1133">Transmembrane helix</keyword>
<gene>
    <name evidence="7" type="ORF">CL6EHI_189880</name>
</gene>
<dbReference type="VEuPathDB" id="AmoebaDB:EHI_189880"/>
<reference evidence="7 8" key="1">
    <citation type="submission" date="2016-05" db="EMBL/GenBank/DDBJ databases">
        <title>First whole genome sequencing of Entamoeba histolytica HM1:IMSS-clone-6.</title>
        <authorList>
            <person name="Mukherjee Avik.K."/>
            <person name="Izumyama S."/>
            <person name="Nakada-Tsukui K."/>
            <person name="Nozaki T."/>
        </authorList>
    </citation>
    <scope>NUCLEOTIDE SEQUENCE [LARGE SCALE GENOMIC DNA]</scope>
    <source>
        <strain evidence="7 8">HM1:IMSS clone 6</strain>
    </source>
</reference>
<comment type="caution">
    <text evidence="7">The sequence shown here is derived from an EMBL/GenBank/DDBJ whole genome shotgun (WGS) entry which is preliminary data.</text>
</comment>
<accession>A0A5K1U238</accession>
<evidence type="ECO:0000313" key="7">
    <source>
        <dbReference type="EMBL" id="GAT97297.1"/>
    </source>
</evidence>
<keyword evidence="3 6" id="KW-0812">Transmembrane</keyword>
<evidence type="ECO:0000256" key="2">
    <source>
        <dbReference type="ARBA" id="ARBA00006293"/>
    </source>
</evidence>
<evidence type="ECO:0000313" key="8">
    <source>
        <dbReference type="Proteomes" id="UP000078387"/>
    </source>
</evidence>
<feature type="transmembrane region" description="Helical" evidence="6">
    <location>
        <begin position="189"/>
        <end position="215"/>
    </location>
</feature>
<sequence length="216" mass="25517">MLQFITNLYYKYIGRNTEYYDWFLINIILHPQNVYESCKYQHSLTQQWNRRDHAITKIVTLFNIILSFIFSITFVSLRWIIPYILFDVIIPMIIGIIIAVILFYLCKSSFTTGDSFTVRYSYDIHINAYFCYLLVSHVVIFILSPFLFKPTLSATLFSNIITCLSIIYYIYITYLGYAILPFIYLPKKVYIIPMLAVSVLFILFTFLNLNVALLLL</sequence>
<dbReference type="VEuPathDB" id="AmoebaDB:EHI8A_158580"/>
<dbReference type="Proteomes" id="UP000078387">
    <property type="component" value="Unassembled WGS sequence"/>
</dbReference>
<keyword evidence="5 6" id="KW-0472">Membrane</keyword>
<feature type="transmembrane region" description="Helical" evidence="6">
    <location>
        <begin position="58"/>
        <end position="77"/>
    </location>
</feature>
<organism evidence="7 8">
    <name type="scientific">Entamoeba histolytica</name>
    <dbReference type="NCBI Taxonomy" id="5759"/>
    <lineage>
        <taxon>Eukaryota</taxon>
        <taxon>Amoebozoa</taxon>
        <taxon>Evosea</taxon>
        <taxon>Archamoebae</taxon>
        <taxon>Mastigamoebida</taxon>
        <taxon>Entamoebidae</taxon>
        <taxon>Entamoeba</taxon>
    </lineage>
</organism>
<comment type="similarity">
    <text evidence="2">Belongs to the unc-50 family.</text>
</comment>
<feature type="transmembrane region" description="Helical" evidence="6">
    <location>
        <begin position="154"/>
        <end position="177"/>
    </location>
</feature>
<name>A0A5K1U238_ENTHI</name>
<dbReference type="OMA" id="ETAIWEM"/>
<dbReference type="PANTHER" id="PTHR12841">
    <property type="entry name" value="PROTEIN UNC-50 HOMOLOG"/>
    <property type="match status" value="1"/>
</dbReference>
<dbReference type="VEuPathDB" id="AmoebaDB:EHI7A_067250"/>
<evidence type="ECO:0008006" key="9">
    <source>
        <dbReference type="Google" id="ProtNLM"/>
    </source>
</evidence>
<feature type="transmembrane region" description="Helical" evidence="6">
    <location>
        <begin position="83"/>
        <end position="105"/>
    </location>
</feature>
<evidence type="ECO:0000256" key="6">
    <source>
        <dbReference type="SAM" id="Phobius"/>
    </source>
</evidence>